<dbReference type="EMBL" id="APQO01000004">
    <property type="protein sequence ID" value="EOQ74864.1"/>
    <property type="molecule type" value="Genomic_DNA"/>
</dbReference>
<keyword evidence="1" id="KW-0812">Transmembrane</keyword>
<keyword evidence="1" id="KW-1133">Transmembrane helix</keyword>
<dbReference type="GO" id="GO:0000271">
    <property type="term" value="P:polysaccharide biosynthetic process"/>
    <property type="evidence" value="ECO:0007669"/>
    <property type="project" value="TreeGrafter"/>
</dbReference>
<dbReference type="AlphaFoldDB" id="R8YZU9"/>
<dbReference type="RefSeq" id="WP_016143982.1">
    <property type="nucleotide sequence ID" value="NZ_KB976991.1"/>
</dbReference>
<organism evidence="3 4">
    <name type="scientific">Acinetobacter lactucae</name>
    <dbReference type="NCBI Taxonomy" id="1785128"/>
    <lineage>
        <taxon>Bacteria</taxon>
        <taxon>Pseudomonadati</taxon>
        <taxon>Pseudomonadota</taxon>
        <taxon>Gammaproteobacteria</taxon>
        <taxon>Moraxellales</taxon>
        <taxon>Moraxellaceae</taxon>
        <taxon>Acinetobacter</taxon>
        <taxon>Acinetobacter calcoaceticus/baumannii complex</taxon>
    </lineage>
</organism>
<feature type="domain" description="Acyltransferase 3" evidence="2">
    <location>
        <begin position="36"/>
        <end position="264"/>
    </location>
</feature>
<accession>R8YZU9</accession>
<dbReference type="Proteomes" id="UP000013986">
    <property type="component" value="Unassembled WGS sequence"/>
</dbReference>
<dbReference type="InterPro" id="IPR050879">
    <property type="entry name" value="Acyltransferase_3"/>
</dbReference>
<proteinExistence type="predicted"/>
<sequence length="272" mass="32543">MINIEYYLLTFFLLFSLFLFPIPLYGKDKIVLKNQNSINGIRGLLASLVMFSHLFKDLTLYQGIKWKYDKDYYETIGWGNQALNTGKIGVAIFFMISGYLFYRLLLKQNHKLNIKNFFYNRFTRIYPLYFFAIIFCASYLLLTAEYKLDFHLLQKILSWFLFLGPYDGLRIVEMTHGVEWTLKLEILLYISIPILFYIFSKTQNLYLRHFFIISSIITIFIIGFILRIYGKVYIDPRAALCFYIGYIALEIKKSRNQEIKKSRVYIYFLMEK</sequence>
<gene>
    <name evidence="3" type="ORF">F929_00983</name>
</gene>
<feature type="transmembrane region" description="Helical" evidence="1">
    <location>
        <begin position="184"/>
        <end position="200"/>
    </location>
</feature>
<evidence type="ECO:0000313" key="4">
    <source>
        <dbReference type="Proteomes" id="UP000013986"/>
    </source>
</evidence>
<dbReference type="InterPro" id="IPR002656">
    <property type="entry name" value="Acyl_transf_3_dom"/>
</dbReference>
<keyword evidence="1" id="KW-0472">Membrane</keyword>
<dbReference type="PANTHER" id="PTHR23028:SF53">
    <property type="entry name" value="ACYL_TRANSF_3 DOMAIN-CONTAINING PROTEIN"/>
    <property type="match status" value="1"/>
</dbReference>
<evidence type="ECO:0000256" key="1">
    <source>
        <dbReference type="SAM" id="Phobius"/>
    </source>
</evidence>
<comment type="caution">
    <text evidence="3">The sequence shown here is derived from an EMBL/GenBank/DDBJ whole genome shotgun (WGS) entry which is preliminary data.</text>
</comment>
<dbReference type="HOGENOM" id="CLU_1021683_0_0_6"/>
<dbReference type="OrthoDB" id="9767863at2"/>
<evidence type="ECO:0000259" key="2">
    <source>
        <dbReference type="Pfam" id="PF01757"/>
    </source>
</evidence>
<reference evidence="3 4" key="1">
    <citation type="submission" date="2013-02" db="EMBL/GenBank/DDBJ databases">
        <title>The Genome Sequence of Acinetobacter pittii ANC 4052.</title>
        <authorList>
            <consortium name="The Broad Institute Genome Sequencing Platform"/>
            <consortium name="The Broad Institute Genome Sequencing Center for Infectious Disease"/>
            <person name="Cerqueira G."/>
            <person name="Feldgarden M."/>
            <person name="Courvalin P."/>
            <person name="Perichon B."/>
            <person name="Grillot-Courvalin C."/>
            <person name="Clermont D."/>
            <person name="Rocha E."/>
            <person name="Yoon E.-J."/>
            <person name="Nemec A."/>
            <person name="Walker B."/>
            <person name="Young S.K."/>
            <person name="Zeng Q."/>
            <person name="Gargeya S."/>
            <person name="Fitzgerald M."/>
            <person name="Haas B."/>
            <person name="Abouelleil A."/>
            <person name="Alvarado L."/>
            <person name="Arachchi H.M."/>
            <person name="Berlin A.M."/>
            <person name="Chapman S.B."/>
            <person name="Dewar J."/>
            <person name="Goldberg J."/>
            <person name="Griggs A."/>
            <person name="Gujja S."/>
            <person name="Hansen M."/>
            <person name="Howarth C."/>
            <person name="Imamovic A."/>
            <person name="Larimer J."/>
            <person name="McCowan C."/>
            <person name="Murphy C."/>
            <person name="Neiman D."/>
            <person name="Pearson M."/>
            <person name="Priest M."/>
            <person name="Roberts A."/>
            <person name="Saif S."/>
            <person name="Shea T."/>
            <person name="Sisk P."/>
            <person name="Sykes S."/>
            <person name="Wortman J."/>
            <person name="Nusbaum C."/>
            <person name="Birren B."/>
        </authorList>
    </citation>
    <scope>NUCLEOTIDE SEQUENCE [LARGE SCALE GENOMIC DNA]</scope>
    <source>
        <strain evidence="3 4">ANC 4052</strain>
    </source>
</reference>
<dbReference type="GO" id="GO:0016020">
    <property type="term" value="C:membrane"/>
    <property type="evidence" value="ECO:0007669"/>
    <property type="project" value="TreeGrafter"/>
</dbReference>
<dbReference type="PATRIC" id="fig|1217689.3.peg.965"/>
<feature type="transmembrane region" description="Helical" evidence="1">
    <location>
        <begin position="206"/>
        <end position="229"/>
    </location>
</feature>
<feature type="transmembrane region" description="Helical" evidence="1">
    <location>
        <begin position="38"/>
        <end position="55"/>
    </location>
</feature>
<feature type="transmembrane region" description="Helical" evidence="1">
    <location>
        <begin position="126"/>
        <end position="144"/>
    </location>
</feature>
<dbReference type="PANTHER" id="PTHR23028">
    <property type="entry name" value="ACETYLTRANSFERASE"/>
    <property type="match status" value="1"/>
</dbReference>
<protein>
    <recommendedName>
        <fullName evidence="2">Acyltransferase 3 domain-containing protein</fullName>
    </recommendedName>
</protein>
<evidence type="ECO:0000313" key="3">
    <source>
        <dbReference type="EMBL" id="EOQ74864.1"/>
    </source>
</evidence>
<dbReference type="GO" id="GO:0016747">
    <property type="term" value="F:acyltransferase activity, transferring groups other than amino-acyl groups"/>
    <property type="evidence" value="ECO:0007669"/>
    <property type="project" value="InterPro"/>
</dbReference>
<name>R8YZU9_9GAMM</name>
<dbReference type="Pfam" id="PF01757">
    <property type="entry name" value="Acyl_transf_3"/>
    <property type="match status" value="1"/>
</dbReference>
<feature type="transmembrane region" description="Helical" evidence="1">
    <location>
        <begin position="88"/>
        <end position="105"/>
    </location>
</feature>
<feature type="transmembrane region" description="Helical" evidence="1">
    <location>
        <begin position="6"/>
        <end position="26"/>
    </location>
</feature>